<dbReference type="PATRIC" id="fig|1385369.3.peg.3442"/>
<dbReference type="STRING" id="1385369.N825_06175"/>
<evidence type="ECO:0000313" key="3">
    <source>
        <dbReference type="Proteomes" id="UP000019486"/>
    </source>
</evidence>
<dbReference type="AlphaFoldDB" id="W9H4F6"/>
<dbReference type="PANTHER" id="PTHR12910">
    <property type="entry name" value="NADH-UBIQUINONE OXIDOREDUCTASE SUBUNIT B17.2"/>
    <property type="match status" value="1"/>
</dbReference>
<dbReference type="GO" id="GO:0006979">
    <property type="term" value="P:response to oxidative stress"/>
    <property type="evidence" value="ECO:0007669"/>
    <property type="project" value="TreeGrafter"/>
</dbReference>
<dbReference type="PANTHER" id="PTHR12910:SF2">
    <property type="entry name" value="NADH DEHYDROGENASE [UBIQUINONE] 1 ALPHA SUBCOMPLEX SUBUNIT 12"/>
    <property type="match status" value="1"/>
</dbReference>
<organism evidence="2 3">
    <name type="scientific">Skermanella stibiiresistens SB22</name>
    <dbReference type="NCBI Taxonomy" id="1385369"/>
    <lineage>
        <taxon>Bacteria</taxon>
        <taxon>Pseudomonadati</taxon>
        <taxon>Pseudomonadota</taxon>
        <taxon>Alphaproteobacteria</taxon>
        <taxon>Rhodospirillales</taxon>
        <taxon>Azospirillaceae</taxon>
        <taxon>Skermanella</taxon>
    </lineage>
</organism>
<protein>
    <submittedName>
        <fullName evidence="2">NADH dehydrogenase</fullName>
    </submittedName>
</protein>
<dbReference type="Pfam" id="PF05071">
    <property type="entry name" value="NDUFA12"/>
    <property type="match status" value="1"/>
</dbReference>
<dbReference type="RefSeq" id="WP_037454136.1">
    <property type="nucleotide sequence ID" value="NZ_AVFL01000011.1"/>
</dbReference>
<gene>
    <name evidence="2" type="ORF">N825_06175</name>
</gene>
<name>W9H4F6_9PROT</name>
<evidence type="ECO:0000313" key="2">
    <source>
        <dbReference type="EMBL" id="EWY39666.1"/>
    </source>
</evidence>
<dbReference type="NCBIfam" id="NF006040">
    <property type="entry name" value="PRK08183.1"/>
    <property type="match status" value="1"/>
</dbReference>
<sequence length="129" mass="15025">MKERISFTTFLSNLQIRMFTWRRGEQVGVDQFGNTYYRDKRKATGTRERRWVLYNGEPEASKVPPEWHGWLHHTVKEPLKAGSPFHKPWQKPHHPNATGSLTAYRPPGHTLEGGQRDRATGDYEPWTPG</sequence>
<keyword evidence="3" id="KW-1185">Reference proteome</keyword>
<comment type="caution">
    <text evidence="2">The sequence shown here is derived from an EMBL/GenBank/DDBJ whole genome shotgun (WGS) entry which is preliminary data.</text>
</comment>
<proteinExistence type="predicted"/>
<reference evidence="2 3" key="1">
    <citation type="submission" date="2013-08" db="EMBL/GenBank/DDBJ databases">
        <title>The genome sequence of Skermanella stibiiresistens.</title>
        <authorList>
            <person name="Zhu W."/>
            <person name="Wang G."/>
        </authorList>
    </citation>
    <scope>NUCLEOTIDE SEQUENCE [LARGE SCALE GENOMIC DNA]</scope>
    <source>
        <strain evidence="2 3">SB22</strain>
    </source>
</reference>
<feature type="region of interest" description="Disordered" evidence="1">
    <location>
        <begin position="79"/>
        <end position="129"/>
    </location>
</feature>
<evidence type="ECO:0000256" key="1">
    <source>
        <dbReference type="SAM" id="MobiDB-lite"/>
    </source>
</evidence>
<dbReference type="EMBL" id="AVFL01000011">
    <property type="protein sequence ID" value="EWY39666.1"/>
    <property type="molecule type" value="Genomic_DNA"/>
</dbReference>
<dbReference type="InterPro" id="IPR007763">
    <property type="entry name" value="NDUFA12"/>
</dbReference>
<dbReference type="Proteomes" id="UP000019486">
    <property type="component" value="Unassembled WGS sequence"/>
</dbReference>
<dbReference type="GO" id="GO:0045271">
    <property type="term" value="C:respiratory chain complex I"/>
    <property type="evidence" value="ECO:0007669"/>
    <property type="project" value="InterPro"/>
</dbReference>
<accession>W9H4F6</accession>
<dbReference type="OrthoDB" id="9795340at2"/>